<evidence type="ECO:0000256" key="1">
    <source>
        <dbReference type="ARBA" id="ARBA00001947"/>
    </source>
</evidence>
<dbReference type="RefSeq" id="WP_184215131.1">
    <property type="nucleotide sequence ID" value="NZ_JACHIP010000002.1"/>
</dbReference>
<comment type="similarity">
    <text evidence="5">Belongs to the creatininase superfamily.</text>
</comment>
<keyword evidence="3 8" id="KW-0378">Hydrolase</keyword>
<evidence type="ECO:0000256" key="5">
    <source>
        <dbReference type="ARBA" id="ARBA00024029"/>
    </source>
</evidence>
<accession>A0A7W7ZCK0</accession>
<name>A0A7W7ZCK0_9BACT</name>
<dbReference type="SUPFAM" id="SSF102215">
    <property type="entry name" value="Creatininase"/>
    <property type="match status" value="1"/>
</dbReference>
<feature type="chain" id="PRO_5031347308" evidence="7">
    <location>
        <begin position="28"/>
        <end position="295"/>
    </location>
</feature>
<evidence type="ECO:0000256" key="3">
    <source>
        <dbReference type="ARBA" id="ARBA00022801"/>
    </source>
</evidence>
<evidence type="ECO:0000313" key="9">
    <source>
        <dbReference type="Proteomes" id="UP000540989"/>
    </source>
</evidence>
<dbReference type="GO" id="GO:0016811">
    <property type="term" value="F:hydrolase activity, acting on carbon-nitrogen (but not peptide) bonds, in linear amides"/>
    <property type="evidence" value="ECO:0007669"/>
    <property type="project" value="TreeGrafter"/>
</dbReference>
<keyword evidence="7" id="KW-0732">Signal</keyword>
<dbReference type="AlphaFoldDB" id="A0A7W7ZCK0"/>
<comment type="caution">
    <text evidence="8">The sequence shown here is derived from an EMBL/GenBank/DDBJ whole genome shotgun (WGS) entry which is preliminary data.</text>
</comment>
<dbReference type="PANTHER" id="PTHR35005:SF1">
    <property type="entry name" value="2-AMINO-5-FORMYLAMINO-6-RIBOSYLAMINOPYRIMIDIN-4(3H)-ONE 5'-MONOPHOSPHATE DEFORMYLASE"/>
    <property type="match status" value="1"/>
</dbReference>
<protein>
    <submittedName>
        <fullName evidence="8">Creatinine amidohydrolase/Fe(II)-dependent formamide hydrolase-like protein</fullName>
    </submittedName>
</protein>
<dbReference type="Proteomes" id="UP000540989">
    <property type="component" value="Unassembled WGS sequence"/>
</dbReference>
<evidence type="ECO:0000256" key="7">
    <source>
        <dbReference type="SAM" id="SignalP"/>
    </source>
</evidence>
<feature type="region of interest" description="Disordered" evidence="6">
    <location>
        <begin position="237"/>
        <end position="258"/>
    </location>
</feature>
<dbReference type="Pfam" id="PF02633">
    <property type="entry name" value="Creatininase"/>
    <property type="match status" value="1"/>
</dbReference>
<organism evidence="8 9">
    <name type="scientific">Granulicella aggregans</name>
    <dbReference type="NCBI Taxonomy" id="474949"/>
    <lineage>
        <taxon>Bacteria</taxon>
        <taxon>Pseudomonadati</taxon>
        <taxon>Acidobacteriota</taxon>
        <taxon>Terriglobia</taxon>
        <taxon>Terriglobales</taxon>
        <taxon>Acidobacteriaceae</taxon>
        <taxon>Granulicella</taxon>
    </lineage>
</organism>
<dbReference type="InterPro" id="IPR024087">
    <property type="entry name" value="Creatininase-like_sf"/>
</dbReference>
<dbReference type="EMBL" id="JACHIP010000002">
    <property type="protein sequence ID" value="MBB5056861.1"/>
    <property type="molecule type" value="Genomic_DNA"/>
</dbReference>
<dbReference type="GO" id="GO:0009231">
    <property type="term" value="P:riboflavin biosynthetic process"/>
    <property type="evidence" value="ECO:0007669"/>
    <property type="project" value="TreeGrafter"/>
</dbReference>
<dbReference type="InterPro" id="IPR003785">
    <property type="entry name" value="Creatininase/forma_Hydrolase"/>
</dbReference>
<evidence type="ECO:0000256" key="6">
    <source>
        <dbReference type="SAM" id="MobiDB-lite"/>
    </source>
</evidence>
<evidence type="ECO:0000256" key="2">
    <source>
        <dbReference type="ARBA" id="ARBA00022723"/>
    </source>
</evidence>
<dbReference type="PANTHER" id="PTHR35005">
    <property type="entry name" value="3-DEHYDRO-SCYLLO-INOSOSE HYDROLASE"/>
    <property type="match status" value="1"/>
</dbReference>
<proteinExistence type="inferred from homology"/>
<evidence type="ECO:0000313" key="8">
    <source>
        <dbReference type="EMBL" id="MBB5056861.1"/>
    </source>
</evidence>
<keyword evidence="4" id="KW-0862">Zinc</keyword>
<reference evidence="8 9" key="1">
    <citation type="submission" date="2020-08" db="EMBL/GenBank/DDBJ databases">
        <title>Genomic Encyclopedia of Type Strains, Phase IV (KMG-V): Genome sequencing to study the core and pangenomes of soil and plant-associated prokaryotes.</title>
        <authorList>
            <person name="Whitman W."/>
        </authorList>
    </citation>
    <scope>NUCLEOTIDE SEQUENCE [LARGE SCALE GENOMIC DNA]</scope>
    <source>
        <strain evidence="8 9">M8UP14</strain>
    </source>
</reference>
<gene>
    <name evidence="8" type="ORF">HDF16_001546</name>
</gene>
<comment type="cofactor">
    <cofactor evidence="1">
        <name>Zn(2+)</name>
        <dbReference type="ChEBI" id="CHEBI:29105"/>
    </cofactor>
</comment>
<sequence>MPAFHLSKHRVWIAGAILAASATGALAKAKPAPAKLDRVDLELMTTNEVKAAIVGGKTTALIFNGGTETRGPQAVNGGHTFVAHAKVVAIAHELGNALAAPVLPFSPNNAYPELPGTIGITAETFKEVNKEVAEQMIRNGFKNVVLMGDHGGGQKELAALATELDAKYSSEGIHVVYCEDAYKKSNDDYDKWIASKGLSPSGHASINDTSEMMYLEPAPDAWVRRDKLPEAIEQIPVGAPPAQPGHLKHSTNGVSGDGRASTAEIGKYGYDIHVSESVEQIRQLLATAATSTPAK</sequence>
<dbReference type="Gene3D" id="3.40.50.10310">
    <property type="entry name" value="Creatininase"/>
    <property type="match status" value="1"/>
</dbReference>
<dbReference type="GO" id="GO:0046872">
    <property type="term" value="F:metal ion binding"/>
    <property type="evidence" value="ECO:0007669"/>
    <property type="project" value="UniProtKB-KW"/>
</dbReference>
<feature type="signal peptide" evidence="7">
    <location>
        <begin position="1"/>
        <end position="27"/>
    </location>
</feature>
<evidence type="ECO:0000256" key="4">
    <source>
        <dbReference type="ARBA" id="ARBA00022833"/>
    </source>
</evidence>
<keyword evidence="9" id="KW-1185">Reference proteome</keyword>
<keyword evidence="2" id="KW-0479">Metal-binding</keyword>